<dbReference type="InterPro" id="IPR017441">
    <property type="entry name" value="Protein_kinase_ATP_BS"/>
</dbReference>
<organism evidence="10 11">
    <name type="scientific">Monosiga brevicollis</name>
    <name type="common">Choanoflagellate</name>
    <dbReference type="NCBI Taxonomy" id="81824"/>
    <lineage>
        <taxon>Eukaryota</taxon>
        <taxon>Choanoflagellata</taxon>
        <taxon>Craspedida</taxon>
        <taxon>Salpingoecidae</taxon>
        <taxon>Monosiga</taxon>
    </lineage>
</organism>
<feature type="chain" id="PRO_5002745352" description="Protein kinase domain-containing protein" evidence="8">
    <location>
        <begin position="24"/>
        <end position="1299"/>
    </location>
</feature>
<proteinExistence type="predicted"/>
<comment type="subcellular location">
    <subcellularLocation>
        <location evidence="1">Membrane</location>
        <topology evidence="1">Single-pass membrane protein</topology>
    </subcellularLocation>
</comment>
<dbReference type="Gene3D" id="4.10.400.10">
    <property type="entry name" value="Low-density Lipoprotein Receptor"/>
    <property type="match status" value="1"/>
</dbReference>
<evidence type="ECO:0000256" key="1">
    <source>
        <dbReference type="ARBA" id="ARBA00004167"/>
    </source>
</evidence>
<keyword evidence="7" id="KW-1133">Transmembrane helix</keyword>
<dbReference type="InterPro" id="IPR008266">
    <property type="entry name" value="Tyr_kinase_AS"/>
</dbReference>
<evidence type="ECO:0000313" key="10">
    <source>
        <dbReference type="EMBL" id="EDQ84864.1"/>
    </source>
</evidence>
<feature type="domain" description="Protein kinase" evidence="9">
    <location>
        <begin position="1038"/>
        <end position="1299"/>
    </location>
</feature>
<keyword evidence="3" id="KW-0677">Repeat</keyword>
<dbReference type="PROSITE" id="PS51257">
    <property type="entry name" value="PROKAR_LIPOPROTEIN"/>
    <property type="match status" value="1"/>
</dbReference>
<dbReference type="GO" id="GO:0007169">
    <property type="term" value="P:cell surface receptor protein tyrosine kinase signaling pathway"/>
    <property type="evidence" value="ECO:0000318"/>
    <property type="project" value="GO_Central"/>
</dbReference>
<dbReference type="EMBL" id="CH991580">
    <property type="protein sequence ID" value="EDQ84864.1"/>
    <property type="molecule type" value="Genomic_DNA"/>
</dbReference>
<keyword evidence="2" id="KW-0433">Leucine-rich repeat</keyword>
<dbReference type="InterPro" id="IPR036055">
    <property type="entry name" value="LDL_receptor-like_sf"/>
</dbReference>
<dbReference type="PROSITE" id="PS51450">
    <property type="entry name" value="LRR"/>
    <property type="match status" value="1"/>
</dbReference>
<dbReference type="InterPro" id="IPR032675">
    <property type="entry name" value="LRR_dom_sf"/>
</dbReference>
<dbReference type="SUPFAM" id="SSF57424">
    <property type="entry name" value="LDL receptor-like module"/>
    <property type="match status" value="1"/>
</dbReference>
<dbReference type="RefSeq" id="XP_001750365.1">
    <property type="nucleotide sequence ID" value="XM_001750313.1"/>
</dbReference>
<sequence length="1299" mass="143173">MMHSPRGWLALVVIVLGCVCARAQLITQGCPMHLLEARETQHFSCFNCTNDLIALRYVPHYTVCTLKPAYEVDPICKRRVFWTRFVCMSNNMFELDSSGNISDVYARAGCQVSFNASDASVSLICDGQTVAGEDKLSMMPYGGAPSNLKNLIIRHHRLADIALPATHAFQLLQKLDLSHNRINFIGSPALVWLFELKYLDLSYNDLTSLRPAQLPFSRRLQYMDLRGNPLTTLRTDILISSMAANCTAIYLPSACGSPSPGRCDQLLTPSGSTTTLDPATTTAVDLVTTAAPTTPDAPVCQLEDAAVAMTCPDASAQISSWQYCDGQQDCADGWDEHDCSQRWLTARSSLLEPCSDGVLSMTWHRGHALARPPNANAMTVCIPLLYTRWLAFAADTPEWNASASVHWVQELFDEPDGLFFVVSIDRSRIRIDGSVQGSVIVDTLNFVPAPTNVPTTTSRPAASSTTAPVIAEARASRSALPVIAAAIAAAVVLVGIIIWVAVRTRRNRDTQVPEDYETEALQLFISSYPRAARDVPHLSAEWSALTARPGLWTANGTTRVLEHQPFAQHYMLAATSPTMHVALALPRTTATVEEEHAVLSALVEARILLTMKDHPNVLHLVNVIHERQNIMLVYEPARLGVLSQALSSTSVSREQQQAICGQVASACSYLESLGIVHRNLGAHSVYACQSIDDVRLAGFVMAKDVYLTQEYVATVSKGRAKLTPDRYFWSPEVWRDSVFSFKSDVYAFGRFCWQVCHGGQIPYADMSPTNFVQQSVNGSLPDLPPTENEFLEDLIKSCTQLAVKARPTFATLAAALWEDDIDVLEPALMQRNVPEIAVSRLNQMDGLEKVYDVDGQLMESIAYGPTDAVLRELSFRVKLDSEGLPAVLGTVTFGQNTMLLAEYLAVPMASQLNAELDGEMAFRWLRTVLGTLEYLSSRNIHFMTVQLEDCRLTSTNQAKICNCPFRPSSDGGGEASVAKAAGGLILDMCQFVPTIDSPELRQLGEVMKRGRLKKCSDVMLAIHAADPHRQLEVDADRLTFVRQLGEGEFGVVSLMTLLTTEGSRHVAVKTLHNMTFMEDFKSEVAMMIKLRHPNLVGLLHTTSFGAREPAMILEYMPGGSLETWLQERGRGTGPEDLLYIAHQVTNGMAELARLGIVHRDLAARNVLVGRCLNVKVADYGLSRTMTIGIASSESYYRIKTSRPLPIRWMAPSSILDQKVSTQTDVWSFGCLCYEIWSCGQTCLTVNGELRPSFATLSRRTHPQEWQALLTRTDTPKHPLLASVSHLFSGLELEDNETCL</sequence>
<feature type="signal peptide" evidence="8">
    <location>
        <begin position="1"/>
        <end position="23"/>
    </location>
</feature>
<evidence type="ECO:0000256" key="8">
    <source>
        <dbReference type="SAM" id="SignalP"/>
    </source>
</evidence>
<comment type="catalytic activity">
    <reaction evidence="5">
        <text>L-tyrosyl-[protein] + ATP = O-phospho-L-tyrosyl-[protein] + ADP + H(+)</text>
        <dbReference type="Rhea" id="RHEA:10596"/>
        <dbReference type="Rhea" id="RHEA-COMP:10136"/>
        <dbReference type="Rhea" id="RHEA-COMP:20101"/>
        <dbReference type="ChEBI" id="CHEBI:15378"/>
        <dbReference type="ChEBI" id="CHEBI:30616"/>
        <dbReference type="ChEBI" id="CHEBI:46858"/>
        <dbReference type="ChEBI" id="CHEBI:61978"/>
        <dbReference type="ChEBI" id="CHEBI:456216"/>
        <dbReference type="EC" id="2.7.10.1"/>
    </reaction>
</comment>
<dbReference type="SMART" id="SM00219">
    <property type="entry name" value="TyrKc"/>
    <property type="match status" value="2"/>
</dbReference>
<dbReference type="Proteomes" id="UP000001357">
    <property type="component" value="Unassembled WGS sequence"/>
</dbReference>
<feature type="transmembrane region" description="Helical" evidence="7">
    <location>
        <begin position="479"/>
        <end position="502"/>
    </location>
</feature>
<keyword evidence="4" id="KW-1015">Disulfide bond</keyword>
<dbReference type="GO" id="GO:0043235">
    <property type="term" value="C:receptor complex"/>
    <property type="evidence" value="ECO:0000318"/>
    <property type="project" value="GO_Central"/>
</dbReference>
<dbReference type="SUPFAM" id="SSF52058">
    <property type="entry name" value="L domain-like"/>
    <property type="match status" value="1"/>
</dbReference>
<dbReference type="InterPro" id="IPR001245">
    <property type="entry name" value="Ser-Thr/Tyr_kinase_cat_dom"/>
</dbReference>
<dbReference type="PROSITE" id="PS50068">
    <property type="entry name" value="LDLRA_2"/>
    <property type="match status" value="1"/>
</dbReference>
<reference evidence="10 11" key="1">
    <citation type="journal article" date="2008" name="Nature">
        <title>The genome of the choanoflagellate Monosiga brevicollis and the origin of metazoans.</title>
        <authorList>
            <consortium name="JGI Sequencing"/>
            <person name="King N."/>
            <person name="Westbrook M.J."/>
            <person name="Young S.L."/>
            <person name="Kuo A."/>
            <person name="Abedin M."/>
            <person name="Chapman J."/>
            <person name="Fairclough S."/>
            <person name="Hellsten U."/>
            <person name="Isogai Y."/>
            <person name="Letunic I."/>
            <person name="Marr M."/>
            <person name="Pincus D."/>
            <person name="Putnam N."/>
            <person name="Rokas A."/>
            <person name="Wright K.J."/>
            <person name="Zuzow R."/>
            <person name="Dirks W."/>
            <person name="Good M."/>
            <person name="Goodstein D."/>
            <person name="Lemons D."/>
            <person name="Li W."/>
            <person name="Lyons J.B."/>
            <person name="Morris A."/>
            <person name="Nichols S."/>
            <person name="Richter D.J."/>
            <person name="Salamov A."/>
            <person name="Bork P."/>
            <person name="Lim W.A."/>
            <person name="Manning G."/>
            <person name="Miller W.T."/>
            <person name="McGinnis W."/>
            <person name="Shapiro H."/>
            <person name="Tjian R."/>
            <person name="Grigoriev I.V."/>
            <person name="Rokhsar D."/>
        </authorList>
    </citation>
    <scope>NUCLEOTIDE SEQUENCE [LARGE SCALE GENOMIC DNA]</scope>
    <source>
        <strain evidence="11">MX1 / ATCC 50154</strain>
    </source>
</reference>
<dbReference type="Pfam" id="PF07714">
    <property type="entry name" value="PK_Tyr_Ser-Thr"/>
    <property type="match status" value="2"/>
</dbReference>
<dbReference type="FunFam" id="3.80.10.10:FF:001665">
    <property type="entry name" value="Predicted protein"/>
    <property type="match status" value="1"/>
</dbReference>
<dbReference type="InParanoid" id="A9VCA3"/>
<dbReference type="CDD" id="cd00112">
    <property type="entry name" value="LDLa"/>
    <property type="match status" value="1"/>
</dbReference>
<keyword evidence="7" id="KW-0812">Transmembrane</keyword>
<accession>A9VCA3</accession>
<dbReference type="GO" id="GO:0005886">
    <property type="term" value="C:plasma membrane"/>
    <property type="evidence" value="ECO:0000318"/>
    <property type="project" value="GO_Central"/>
</dbReference>
<dbReference type="InterPro" id="IPR011009">
    <property type="entry name" value="Kinase-like_dom_sf"/>
</dbReference>
<evidence type="ECO:0000256" key="2">
    <source>
        <dbReference type="ARBA" id="ARBA00022614"/>
    </source>
</evidence>
<evidence type="ECO:0000256" key="3">
    <source>
        <dbReference type="ARBA" id="ARBA00022737"/>
    </source>
</evidence>
<evidence type="ECO:0000256" key="4">
    <source>
        <dbReference type="ARBA" id="ARBA00023157"/>
    </source>
</evidence>
<evidence type="ECO:0000256" key="7">
    <source>
        <dbReference type="SAM" id="Phobius"/>
    </source>
</evidence>
<dbReference type="eggNOG" id="KOG1026">
    <property type="taxonomic scope" value="Eukaryota"/>
</dbReference>
<dbReference type="STRING" id="81824.A9VCA3"/>
<dbReference type="InterPro" id="IPR020635">
    <property type="entry name" value="Tyr_kinase_cat_dom"/>
</dbReference>
<dbReference type="SUPFAM" id="SSF56112">
    <property type="entry name" value="Protein kinase-like (PK-like)"/>
    <property type="match status" value="3"/>
</dbReference>
<dbReference type="Gene3D" id="1.10.510.10">
    <property type="entry name" value="Transferase(Phosphotransferase) domain 1"/>
    <property type="match status" value="2"/>
</dbReference>
<dbReference type="SMART" id="SM00192">
    <property type="entry name" value="LDLa"/>
    <property type="match status" value="1"/>
</dbReference>
<dbReference type="InterPro" id="IPR002172">
    <property type="entry name" value="LDrepeatLR_classA_rpt"/>
</dbReference>
<dbReference type="eggNOG" id="KOG4258">
    <property type="taxonomic scope" value="Eukaryota"/>
</dbReference>
<dbReference type="PANTHER" id="PTHR24416:SF600">
    <property type="entry name" value="PDGF- AND VEGF-RECEPTOR RELATED, ISOFORM J"/>
    <property type="match status" value="1"/>
</dbReference>
<keyword evidence="7" id="KW-0472">Membrane</keyword>
<dbReference type="PROSITE" id="PS00109">
    <property type="entry name" value="PROTEIN_KINASE_TYR"/>
    <property type="match status" value="1"/>
</dbReference>
<dbReference type="GO" id="GO:0005524">
    <property type="term" value="F:ATP binding"/>
    <property type="evidence" value="ECO:0007669"/>
    <property type="project" value="UniProtKB-UniRule"/>
</dbReference>
<feature type="binding site" evidence="6">
    <location>
        <position position="1069"/>
    </location>
    <ligand>
        <name>ATP</name>
        <dbReference type="ChEBI" id="CHEBI:30616"/>
    </ligand>
</feature>
<feature type="domain" description="Protein kinase" evidence="9">
    <location>
        <begin position="555"/>
        <end position="828"/>
    </location>
</feature>
<dbReference type="InterPro" id="IPR000719">
    <property type="entry name" value="Prot_kinase_dom"/>
</dbReference>
<dbReference type="KEGG" id="mbr:MONBRDRAFT_34526"/>
<name>A9VCA3_MONBE</name>
<dbReference type="InterPro" id="IPR001611">
    <property type="entry name" value="Leu-rich_rpt"/>
</dbReference>
<dbReference type="PRINTS" id="PR00109">
    <property type="entry name" value="TYRKINASE"/>
</dbReference>
<dbReference type="PROSITE" id="PS50011">
    <property type="entry name" value="PROTEIN_KINASE_DOM"/>
    <property type="match status" value="2"/>
</dbReference>
<evidence type="ECO:0000313" key="11">
    <source>
        <dbReference type="Proteomes" id="UP000001357"/>
    </source>
</evidence>
<evidence type="ECO:0000256" key="5">
    <source>
        <dbReference type="ARBA" id="ARBA00051243"/>
    </source>
</evidence>
<keyword evidence="6" id="KW-0067">ATP-binding</keyword>
<dbReference type="Pfam" id="PF13855">
    <property type="entry name" value="LRR_8"/>
    <property type="match status" value="1"/>
</dbReference>
<dbReference type="GeneID" id="5895587"/>
<keyword evidence="8" id="KW-0732">Signal</keyword>
<dbReference type="InterPro" id="IPR050122">
    <property type="entry name" value="RTK"/>
</dbReference>
<dbReference type="GO" id="GO:0004714">
    <property type="term" value="F:transmembrane receptor protein tyrosine kinase activity"/>
    <property type="evidence" value="ECO:0000318"/>
    <property type="project" value="GO_Central"/>
</dbReference>
<keyword evidence="11" id="KW-1185">Reference proteome</keyword>
<keyword evidence="6" id="KW-0547">Nucleotide-binding</keyword>
<gene>
    <name evidence="10" type="ORF">MONBRDRAFT_34526</name>
</gene>
<dbReference type="Gene3D" id="3.80.10.10">
    <property type="entry name" value="Ribonuclease Inhibitor"/>
    <property type="match status" value="1"/>
</dbReference>
<dbReference type="PROSITE" id="PS00107">
    <property type="entry name" value="PROTEIN_KINASE_ATP"/>
    <property type="match status" value="1"/>
</dbReference>
<evidence type="ECO:0000256" key="6">
    <source>
        <dbReference type="PROSITE-ProRule" id="PRU10141"/>
    </source>
</evidence>
<evidence type="ECO:0000259" key="9">
    <source>
        <dbReference type="PROSITE" id="PS50011"/>
    </source>
</evidence>
<protein>
    <recommendedName>
        <fullName evidence="9">Protein kinase domain-containing protein</fullName>
    </recommendedName>
</protein>
<dbReference type="PANTHER" id="PTHR24416">
    <property type="entry name" value="TYROSINE-PROTEIN KINASE RECEPTOR"/>
    <property type="match status" value="1"/>
</dbReference>